<dbReference type="GeneID" id="118477175"/>
<feature type="region of interest" description="Disordered" evidence="6">
    <location>
        <begin position="3593"/>
        <end position="3612"/>
    </location>
</feature>
<dbReference type="PANTHER" id="PTHR24027">
    <property type="entry name" value="CADHERIN-23"/>
    <property type="match status" value="1"/>
</dbReference>
<feature type="domain" description="Cadherin" evidence="8">
    <location>
        <begin position="2144"/>
        <end position="2247"/>
    </location>
</feature>
<dbReference type="Pfam" id="PF00028">
    <property type="entry name" value="Cadherin"/>
    <property type="match status" value="25"/>
</dbReference>
<dbReference type="PRINTS" id="PR00205">
    <property type="entry name" value="CADHERIN"/>
</dbReference>
<dbReference type="InterPro" id="IPR002126">
    <property type="entry name" value="Cadherin-like_dom"/>
</dbReference>
<feature type="domain" description="Cadherin" evidence="8">
    <location>
        <begin position="276"/>
        <end position="383"/>
    </location>
</feature>
<gene>
    <name evidence="10" type="primary">LOC118477175</name>
</gene>
<evidence type="ECO:0000256" key="3">
    <source>
        <dbReference type="ARBA" id="ARBA00022837"/>
    </source>
</evidence>
<feature type="domain" description="Cadherin" evidence="8">
    <location>
        <begin position="589"/>
        <end position="693"/>
    </location>
</feature>
<dbReference type="PANTHER" id="PTHR24027:SF438">
    <property type="entry name" value="CADHERIN 23"/>
    <property type="match status" value="1"/>
</dbReference>
<dbReference type="SMART" id="SM00112">
    <property type="entry name" value="CA"/>
    <property type="match status" value="31"/>
</dbReference>
<feature type="domain" description="Cadherin" evidence="8">
    <location>
        <begin position="3119"/>
        <end position="3238"/>
    </location>
</feature>
<feature type="domain" description="Cadherin" evidence="8">
    <location>
        <begin position="3247"/>
        <end position="3362"/>
    </location>
</feature>
<evidence type="ECO:0000259" key="8">
    <source>
        <dbReference type="PROSITE" id="PS50268"/>
    </source>
</evidence>
<feature type="domain" description="Cadherin" evidence="8">
    <location>
        <begin position="171"/>
        <end position="275"/>
    </location>
</feature>
<organism evidence="9 10">
    <name type="scientific">Aplysia californica</name>
    <name type="common">California sea hare</name>
    <dbReference type="NCBI Taxonomy" id="6500"/>
    <lineage>
        <taxon>Eukaryota</taxon>
        <taxon>Metazoa</taxon>
        <taxon>Spiralia</taxon>
        <taxon>Lophotrochozoa</taxon>
        <taxon>Mollusca</taxon>
        <taxon>Gastropoda</taxon>
        <taxon>Heterobranchia</taxon>
        <taxon>Euthyneura</taxon>
        <taxon>Tectipleura</taxon>
        <taxon>Aplysiida</taxon>
        <taxon>Aplysioidea</taxon>
        <taxon>Aplysiidae</taxon>
        <taxon>Aplysia</taxon>
    </lineage>
</organism>
<evidence type="ECO:0000256" key="1">
    <source>
        <dbReference type="ARBA" id="ARBA00004370"/>
    </source>
</evidence>
<evidence type="ECO:0000256" key="4">
    <source>
        <dbReference type="ARBA" id="ARBA00023136"/>
    </source>
</evidence>
<feature type="domain" description="Cadherin" evidence="8">
    <location>
        <begin position="2248"/>
        <end position="2352"/>
    </location>
</feature>
<evidence type="ECO:0000256" key="7">
    <source>
        <dbReference type="SAM" id="Phobius"/>
    </source>
</evidence>
<sequence length="3612" mass="396455">MIGDSIGPFYFNVNSTTGAITLRNNLRTDKTNFNYVLRVTAYDTAYPTQVATATVEVSIARNEFSPQFTQSPYRVTINETTSVGTSILSVLADDADGDRVVYTATGDNDTLTFFYLSTDTGLISVRQPLSLDSRTEYLMSIVASDQGNPARTTPVLAIITVIRDESAPFFINQPYSTVVNELVTVGTSVYAVTATDSDLVGQIIYELIGDYPTQSFFGINSQTGLISTTFALKSDNLRAGLYIARVVAYDSLRPQVRATATVDISVIRNPNGPEWQAANYFESIAENTPVGSTIFNVTAIDLDVDDFVTYEITSQTALPFSPLTPYFYIDRVSGIITLRQPLSTVNITQFTLLLKACDQGIPQRCADITARVAVVRNQFFPLFVNLPYQIVVREDREPSGVSLLTLTAQDRDIIGSIVYEQTLPGVAYFNVNPSSGDITLQSSLRLDSRIQIVFQVVAYDSLDPDRRTTADVTVLVTRNPSGPSFLSDPYEVTIGEGFPLGDIVINTTAIDSDGDVLRYYLNLDDATDPGFFYVNPDNGVITLRRLLQDTDKIRFILSVGASDQRIPEKAAVVSVFVTVIRDNQDPFFLLPSYNASIVETVPVGASVTTVSASDNDLVGLILYQTIGVYPANEFFDVNAITGGVSVIKSLLTDPLQATSYTLRLVAYDNAYAANRATSDVTIIVLRNVNGPIFVPSATYETTVNENIDIGARVISVSAQDRDAGDIVTYELVNPTSNGTQYFFLDRDTGEISSRKALTSAPLNLYTLTVNAKDNRGRGALASVRIFIQRITDEPPVFLNTPYRTTIDVNQAVNSTIYQVTARDLDAQSPIQYALVGYFPGSSYFELNPLSGQITLKQSIINDQFASLLYVLRIEAFEVLRQDLRVAEDVLIDVTRNPSPPVFSQNFYVQTVSESEAQGTSVLQVSASEGDGDVVTYEIDAASQNGITAQDFFFINPGSGTIFIRKNLALSSQSQYLFTVVARDDGYPQKTDQASVQINIIRDQFSPSFSRSNYIVTIVETTAINDTIQTVVASDDDLQDTIVYEAIGDGPALAFFSIDAFSGVVRVRNNLRESAQELYILSIRAYDSFYPNNLAAATVTINVIRNPNAPVFELPSYSETVRESLAAGSLILPLTARDLDGDAIGYTLLNVGSCLEYFYVSPDTGAFSLRKPLFQNSVNQYACIVQASDQRTRVTNATVTITVLRSQPPRFVNTPYSFSVGERTLVGSSVYTVLAVDTDLEGQIVYEVVGDAPAPSYFSVDSNTGVIAPRTGLTIDTTQSYRLVVTAYDTAFPQQQATAEVNIFVVRNENPPFFINEQLYSVDISEDFAIGDFVIAVTALDNDNDTIRYSLLGDETAIDFFYLNPASGDIFLTRRLDLTTATSFTLAIRASDQRVPERVDETTVIIRVARNQFAPVFFNTPYATTVQESRARGSTVFALECSDQDLRGQVMYESIGLYPAQSFFTVNMTTGLVTIAQSLREDGFARTEYTLRVVCYDSVVPSQRTPVDLTIAIIRNINSPVFSQSQYSVVIPEDFAQNRPVLSLSASDLDNDTIAYTITRDNSGGNSLSYFFIERNSGTVFLRQPLLGKGISQFSFTVTATDSGRPSRSTEVSCIVNVQRDQFPPQFINTPYQLTITELSANNSIVYTVTAVDQDLQGQVEYVVVGVPPAPTFFTVNSNGGVVVRGDLRTDRAMDYTLRVQAFDSASPSRFDEADVRISIRRNVNAPLFSQQTYTTSITERTTIGTSIVSVIAIDRDGDTLLYSLVGDDRCREVFYLGPDNGILYLKEPLLDAVESAFTCTLSVTDQGYPVPQTDSCTVVVNIERDTFLPVFTENARYTAQIPENTAIGSSLQRVSASRVNIIGRIYYESVGDYPAPSFFKVDNLTGEVTTTADLRNDNLGLTSYILRVRAYDTLASYLQSEAEVFITVIRNLNRPVFNPARYFVTIREDEAVGTFLQKLTVTDPDGDKVTCSITGTTLAQQFFDIDSDACLVRIRTALTEDNSRNTEYTVSVFATDNQQTASAEVFVTVLRDLFQPQFTNLPTTISVDETININSTVFTASATDADLQGSIRYEVIGLFPSQSFFNVDPVSGAVVLRNSLMSDAEGRISYTLRIQAYDTVYSGNRVQADLVIRVVRNRNGPVFANGRYDFTIAETFPLGNIIGTVEATDADRDQVTFTSLAGGEAADLFFLNSETGTISLRSPLIAALQNQYAFEVEASDNRASSIIKRSRVTVTISILRDSGPPRFVNTPYEINVPINQAVNSSVFQVVATDPDLKGEIKYRLDGYQPGTLYFGLDTDTGSITVRRILTLDTDVFASYTLLVTAFDTGNPEIETTEAVKINVIRNLFSPRFVSSTYEDSVFDYQPVGTNVLQVAASDDDITSPENEFVFSIEDGNAANNFFSINPFSGIITVNRDLSESTPSTYTFRVIARDLGASSRNSFTRVTINILRNEGRPQFVDSNLYDVVVSETISVLDTIIQVSAVDPDPATSQNGQIRYSIVGPVEAKAFFQIEPVSGVITARVSLTTAPDDFYRLTVRASDLGVIPQTVDAIASIRIRREGFPFFPENEYLETRSESTPVASTIIQLQATDPLNKELRYEITGDGLASTLFSIDQRTGLITLAQSLESDKNNTYIIRVSAYRVEDATIRAQTIVRVQVTRNANPPTFLHGNLEYTISEDQPLGVSIGQVNATDADSGANGEFTFSISTVDSSPSYANTYFFMNPVTGVLAVSSSLRDDVDRPLQYLLSVVVTDNGFPRRSSVIRVTIIVVRNRFGPEFRLDSYEVNIDENIPAGTSIVTVQAVEQEGDAVVYSLLGTVPASLYFVINPTTGVIRTNATIVFDTTTKYSLTVQAVDIPRQAASPRTALAGVVINVSRNPNAPVFEQNEYLLTISEYASVQSSIANVRATDNDPPDTPSGTIVYSIIATTYNRSELNGEELPNIYDFFIISPTAGIVLVAQTLAQARVPSRFVLTIQAADNARPPKVALATMTIDIVRNIHRPEFTEFTYGAAVENTWAVGRVLLTLTARDDDIDVPLNRETPNAEFEYVVDPDFEQAEKYFGVTQNGVLFVKSSLLNAPRLQYFFYIIAIDESWSPLSSRAPVTINVTQLDVDRRDVGFIERVITWSLPENSVVANTQPLLLEIANADSDVQCRIIAINDILVTDPTPFAVRSTVDKRHCELYLTATLDRELRGTYNITIQASQATSRKKRQISNVSNTWSTTSILLTVQDVNDEVPVWGYPTYPSGVSGAYVFAIGDRSSPGTSAGKLEATDLDLGAAGTVSYSISTGSPFVLTTGQELVLSRSLATEQQGTFFYSLTATARDGATPFNSRTTQVIINLISDPNRFVLVINNRKPQDIVPIVETIRRELQVITDAIVIIETVRTKLQLDGASLNFDSDGTDIYFVVARKDTFRLFPNTDLDLVTESGNSASQLKANALSAQLNGASLVIRPPYDLALVTSASEEVRSALNIGAELRTKTKSYTWWTDDPWVAFLVVAGVVFVVALVGIVVLLNSYNKYSKFVRRYRIYQANVAGADFTEPPSFLREYETQSLNMYVPPDETVQDLGEINMNFAGDPTTPRTGAGAGTVVNPVYGKPSPGEIPNGQREGTTLL</sequence>
<feature type="domain" description="Cadherin" evidence="8">
    <location>
        <begin position="2668"/>
        <end position="2778"/>
    </location>
</feature>
<feature type="domain" description="Cadherin" evidence="8">
    <location>
        <begin position="1522"/>
        <end position="1626"/>
    </location>
</feature>
<evidence type="ECO:0000256" key="6">
    <source>
        <dbReference type="SAM" id="MobiDB-lite"/>
    </source>
</evidence>
<dbReference type="Proteomes" id="UP000694888">
    <property type="component" value="Unplaced"/>
</dbReference>
<dbReference type="RefSeq" id="XP_035826838.1">
    <property type="nucleotide sequence ID" value="XM_035970945.1"/>
</dbReference>
<feature type="domain" description="Cadherin" evidence="8">
    <location>
        <begin position="2460"/>
        <end position="2565"/>
    </location>
</feature>
<reference evidence="10" key="1">
    <citation type="submission" date="2025-08" db="UniProtKB">
        <authorList>
            <consortium name="RefSeq"/>
        </authorList>
    </citation>
    <scope>IDENTIFICATION</scope>
</reference>
<dbReference type="CDD" id="cd11304">
    <property type="entry name" value="Cadherin_repeat"/>
    <property type="match status" value="32"/>
</dbReference>
<keyword evidence="7" id="KW-1133">Transmembrane helix</keyword>
<evidence type="ECO:0000313" key="9">
    <source>
        <dbReference type="Proteomes" id="UP000694888"/>
    </source>
</evidence>
<feature type="domain" description="Cadherin" evidence="8">
    <location>
        <begin position="695"/>
        <end position="797"/>
    </location>
</feature>
<feature type="transmembrane region" description="Helical" evidence="7">
    <location>
        <begin position="3490"/>
        <end position="3515"/>
    </location>
</feature>
<dbReference type="Gene3D" id="2.60.40.60">
    <property type="entry name" value="Cadherins"/>
    <property type="match status" value="32"/>
</dbReference>
<keyword evidence="4 7" id="KW-0472">Membrane</keyword>
<dbReference type="PROSITE" id="PS50268">
    <property type="entry name" value="CADHERIN_2"/>
    <property type="match status" value="32"/>
</dbReference>
<feature type="domain" description="Cadherin" evidence="8">
    <location>
        <begin position="2039"/>
        <end position="2143"/>
    </location>
</feature>
<name>A0ABM1VWP6_APLCA</name>
<evidence type="ECO:0000256" key="2">
    <source>
        <dbReference type="ARBA" id="ARBA00022737"/>
    </source>
</evidence>
<keyword evidence="3 5" id="KW-0106">Calcium</keyword>
<feature type="domain" description="Cadherin" evidence="8">
    <location>
        <begin position="1729"/>
        <end position="1831"/>
    </location>
</feature>
<feature type="domain" description="Cadherin" evidence="8">
    <location>
        <begin position="1211"/>
        <end position="1313"/>
    </location>
</feature>
<feature type="domain" description="Cadherin" evidence="8">
    <location>
        <begin position="3004"/>
        <end position="3130"/>
    </location>
</feature>
<evidence type="ECO:0000313" key="10">
    <source>
        <dbReference type="RefSeq" id="XP_035826838.1"/>
    </source>
</evidence>
<feature type="domain" description="Cadherin" evidence="8">
    <location>
        <begin position="2353"/>
        <end position="2458"/>
    </location>
</feature>
<evidence type="ECO:0000256" key="5">
    <source>
        <dbReference type="PROSITE-ProRule" id="PRU00043"/>
    </source>
</evidence>
<dbReference type="SUPFAM" id="SSF49313">
    <property type="entry name" value="Cadherin-like"/>
    <property type="match status" value="32"/>
</dbReference>
<keyword evidence="2" id="KW-0677">Repeat</keyword>
<feature type="domain" description="Cadherin" evidence="8">
    <location>
        <begin position="1315"/>
        <end position="1416"/>
    </location>
</feature>
<dbReference type="InterPro" id="IPR039808">
    <property type="entry name" value="Cadherin"/>
</dbReference>
<feature type="domain" description="Cadherin" evidence="8">
    <location>
        <begin position="1627"/>
        <end position="1728"/>
    </location>
</feature>
<accession>A0ABM1VWP6</accession>
<protein>
    <submittedName>
        <fullName evidence="10">Protocadherin Fat 4-like</fullName>
    </submittedName>
</protein>
<feature type="domain" description="Cadherin" evidence="8">
    <location>
        <begin position="1112"/>
        <end position="1210"/>
    </location>
</feature>
<feature type="domain" description="Cadherin" evidence="8">
    <location>
        <begin position="798"/>
        <end position="902"/>
    </location>
</feature>
<keyword evidence="7" id="KW-0812">Transmembrane</keyword>
<feature type="domain" description="Cadherin" evidence="8">
    <location>
        <begin position="1938"/>
        <end position="2038"/>
    </location>
</feature>
<feature type="domain" description="Cadherin" evidence="8">
    <location>
        <begin position="1417"/>
        <end position="1521"/>
    </location>
</feature>
<feature type="domain" description="Cadherin" evidence="8">
    <location>
        <begin position="1833"/>
        <end position="1937"/>
    </location>
</feature>
<keyword evidence="9" id="KW-1185">Reference proteome</keyword>
<feature type="domain" description="Cadherin" evidence="8">
    <location>
        <begin position="903"/>
        <end position="1008"/>
    </location>
</feature>
<feature type="domain" description="Cadherin" evidence="8">
    <location>
        <begin position="1009"/>
        <end position="1111"/>
    </location>
</feature>
<proteinExistence type="predicted"/>
<dbReference type="InterPro" id="IPR015919">
    <property type="entry name" value="Cadherin-like_sf"/>
</dbReference>
<feature type="domain" description="Cadherin" evidence="8">
    <location>
        <begin position="486"/>
        <end position="588"/>
    </location>
</feature>
<feature type="domain" description="Cadherin" evidence="8">
    <location>
        <begin position="10"/>
        <end position="68"/>
    </location>
</feature>
<feature type="domain" description="Cadherin" evidence="8">
    <location>
        <begin position="2779"/>
        <end position="2883"/>
    </location>
</feature>
<feature type="domain" description="Cadherin" evidence="8">
    <location>
        <begin position="2566"/>
        <end position="2667"/>
    </location>
</feature>
<feature type="domain" description="Cadherin" evidence="8">
    <location>
        <begin position="384"/>
        <end position="485"/>
    </location>
</feature>
<feature type="domain" description="Cadherin" evidence="8">
    <location>
        <begin position="2884"/>
        <end position="3003"/>
    </location>
</feature>
<feature type="domain" description="Cadherin" evidence="8">
    <location>
        <begin position="69"/>
        <end position="170"/>
    </location>
</feature>
<comment type="subcellular location">
    <subcellularLocation>
        <location evidence="1">Membrane</location>
    </subcellularLocation>
</comment>